<evidence type="ECO:0000313" key="1">
    <source>
        <dbReference type="EMBL" id="KAJ8125394.1"/>
    </source>
</evidence>
<sequence length="69" mass="7290">MSVIQLSTATQRAFIFSAPISLFSDDRRAAWASQEPAAEDGVGACTAIRPCGVDAVVILAIRRVVRIGS</sequence>
<proteinExistence type="predicted"/>
<reference evidence="1" key="1">
    <citation type="submission" date="2022-12" db="EMBL/GenBank/DDBJ databases">
        <title>Genome Sequence of Lasiodiplodia mahajangana.</title>
        <authorList>
            <person name="Buettner E."/>
        </authorList>
    </citation>
    <scope>NUCLEOTIDE SEQUENCE</scope>
    <source>
        <strain evidence="1">VT137</strain>
    </source>
</reference>
<organism evidence="1 2">
    <name type="scientific">Lasiodiplodia mahajangana</name>
    <dbReference type="NCBI Taxonomy" id="1108764"/>
    <lineage>
        <taxon>Eukaryota</taxon>
        <taxon>Fungi</taxon>
        <taxon>Dikarya</taxon>
        <taxon>Ascomycota</taxon>
        <taxon>Pezizomycotina</taxon>
        <taxon>Dothideomycetes</taxon>
        <taxon>Dothideomycetes incertae sedis</taxon>
        <taxon>Botryosphaeriales</taxon>
        <taxon>Botryosphaeriaceae</taxon>
        <taxon>Lasiodiplodia</taxon>
    </lineage>
</organism>
<dbReference type="EMBL" id="JAPUUL010002388">
    <property type="protein sequence ID" value="KAJ8125394.1"/>
    <property type="molecule type" value="Genomic_DNA"/>
</dbReference>
<evidence type="ECO:0000313" key="2">
    <source>
        <dbReference type="Proteomes" id="UP001153332"/>
    </source>
</evidence>
<keyword evidence="2" id="KW-1185">Reference proteome</keyword>
<protein>
    <submittedName>
        <fullName evidence="1">Uncharacterized protein</fullName>
    </submittedName>
</protein>
<gene>
    <name evidence="1" type="ORF">O1611_g8245</name>
</gene>
<dbReference type="Proteomes" id="UP001153332">
    <property type="component" value="Unassembled WGS sequence"/>
</dbReference>
<accession>A0ACC2JDE7</accession>
<name>A0ACC2JDE7_9PEZI</name>
<comment type="caution">
    <text evidence="1">The sequence shown here is derived from an EMBL/GenBank/DDBJ whole genome shotgun (WGS) entry which is preliminary data.</text>
</comment>